<protein>
    <submittedName>
        <fullName evidence="8">Outer membrane scaffolding protein for murein synthesis (MipA/OmpV family)</fullName>
    </submittedName>
</protein>
<dbReference type="PANTHER" id="PTHR38776:SF1">
    <property type="entry name" value="MLTA-INTERACTING PROTEIN-RELATED"/>
    <property type="match status" value="1"/>
</dbReference>
<comment type="similarity">
    <text evidence="2">Belongs to the MipA/OmpV family.</text>
</comment>
<sequence length="289" mass="30117">MSSLRALLLCAAALAAAPAHAQDEGSSMAVDEPPLPPPSAMDADSITVGLGAAYGPDYEGSDDYRFIPGALVRAKFGDVRIVTRGLRLYATLTPPGDGDMSFDAGPIVGVRLSRSGKVDDPVVDQLPDRDVAVELGGFAGLTFKGLTNPYDRLSFRLDAVHDVAGAHDDWLIGPNVDFSTPLSRKTFVALSLGAEIVGDDFAATYFGVTPAEAATVPALAPYSLDGGLKSIGGGLVLGQSLEDNLLEGFSLFGTVNYERLLGDFADSPLVADRGSANQWFLAAGVGYTF</sequence>
<dbReference type="InterPro" id="IPR010583">
    <property type="entry name" value="MipA"/>
</dbReference>
<evidence type="ECO:0000256" key="4">
    <source>
        <dbReference type="ARBA" id="ARBA00023136"/>
    </source>
</evidence>
<gene>
    <name evidence="8" type="ORF">FHS50_001768</name>
</gene>
<dbReference type="RefSeq" id="WP_183934084.1">
    <property type="nucleotide sequence ID" value="NZ_JACICF010000002.1"/>
</dbReference>
<dbReference type="Pfam" id="PF06629">
    <property type="entry name" value="MipA"/>
    <property type="match status" value="1"/>
</dbReference>
<dbReference type="Proteomes" id="UP000578569">
    <property type="component" value="Unassembled WGS sequence"/>
</dbReference>
<keyword evidence="9" id="KW-1185">Reference proteome</keyword>
<feature type="signal peptide" evidence="7">
    <location>
        <begin position="1"/>
        <end position="21"/>
    </location>
</feature>
<evidence type="ECO:0000256" key="1">
    <source>
        <dbReference type="ARBA" id="ARBA00004442"/>
    </source>
</evidence>
<keyword evidence="4" id="KW-0472">Membrane</keyword>
<name>A0A839Z0B4_9SPHN</name>
<comment type="caution">
    <text evidence="8">The sequence shown here is derived from an EMBL/GenBank/DDBJ whole genome shotgun (WGS) entry which is preliminary data.</text>
</comment>
<proteinExistence type="inferred from homology"/>
<evidence type="ECO:0000256" key="2">
    <source>
        <dbReference type="ARBA" id="ARBA00005722"/>
    </source>
</evidence>
<feature type="region of interest" description="Disordered" evidence="6">
    <location>
        <begin position="22"/>
        <end position="42"/>
    </location>
</feature>
<comment type="subcellular location">
    <subcellularLocation>
        <location evidence="1">Cell outer membrane</location>
    </subcellularLocation>
</comment>
<evidence type="ECO:0000256" key="7">
    <source>
        <dbReference type="SAM" id="SignalP"/>
    </source>
</evidence>
<organism evidence="8 9">
    <name type="scientific">Sphingomicrobium lutaoense</name>
    <dbReference type="NCBI Taxonomy" id="515949"/>
    <lineage>
        <taxon>Bacteria</taxon>
        <taxon>Pseudomonadati</taxon>
        <taxon>Pseudomonadota</taxon>
        <taxon>Alphaproteobacteria</taxon>
        <taxon>Sphingomonadales</taxon>
        <taxon>Sphingomonadaceae</taxon>
        <taxon>Sphingomicrobium</taxon>
    </lineage>
</organism>
<dbReference type="PANTHER" id="PTHR38776">
    <property type="entry name" value="MLTA-INTERACTING PROTEIN-RELATED"/>
    <property type="match status" value="1"/>
</dbReference>
<dbReference type="EMBL" id="JACICF010000002">
    <property type="protein sequence ID" value="MBB3764706.1"/>
    <property type="molecule type" value="Genomic_DNA"/>
</dbReference>
<dbReference type="GO" id="GO:0009279">
    <property type="term" value="C:cell outer membrane"/>
    <property type="evidence" value="ECO:0007669"/>
    <property type="project" value="UniProtKB-SubCell"/>
</dbReference>
<keyword evidence="5" id="KW-0998">Cell outer membrane</keyword>
<accession>A0A839Z0B4</accession>
<evidence type="ECO:0000256" key="6">
    <source>
        <dbReference type="SAM" id="MobiDB-lite"/>
    </source>
</evidence>
<reference evidence="8 9" key="1">
    <citation type="submission" date="2020-08" db="EMBL/GenBank/DDBJ databases">
        <title>Genomic Encyclopedia of Type Strains, Phase IV (KMG-IV): sequencing the most valuable type-strain genomes for metagenomic binning, comparative biology and taxonomic classification.</title>
        <authorList>
            <person name="Goeker M."/>
        </authorList>
    </citation>
    <scope>NUCLEOTIDE SEQUENCE [LARGE SCALE GENOMIC DNA]</scope>
    <source>
        <strain evidence="8 9">DSM 24194</strain>
    </source>
</reference>
<evidence type="ECO:0000256" key="5">
    <source>
        <dbReference type="ARBA" id="ARBA00023237"/>
    </source>
</evidence>
<evidence type="ECO:0000313" key="8">
    <source>
        <dbReference type="EMBL" id="MBB3764706.1"/>
    </source>
</evidence>
<feature type="chain" id="PRO_5032469508" evidence="7">
    <location>
        <begin position="22"/>
        <end position="289"/>
    </location>
</feature>
<dbReference type="AlphaFoldDB" id="A0A839Z0B4"/>
<evidence type="ECO:0000256" key="3">
    <source>
        <dbReference type="ARBA" id="ARBA00022729"/>
    </source>
</evidence>
<keyword evidence="3 7" id="KW-0732">Signal</keyword>
<evidence type="ECO:0000313" key="9">
    <source>
        <dbReference type="Proteomes" id="UP000578569"/>
    </source>
</evidence>